<dbReference type="AlphaFoldDB" id="A0A252AUG2"/>
<dbReference type="Pfam" id="PF07876">
    <property type="entry name" value="Dabb"/>
    <property type="match status" value="1"/>
</dbReference>
<evidence type="ECO:0000313" key="4">
    <source>
        <dbReference type="EMBL" id="OUI93984.1"/>
    </source>
</evidence>
<evidence type="ECO:0000313" key="7">
    <source>
        <dbReference type="Proteomes" id="UP000321104"/>
    </source>
</evidence>
<protein>
    <submittedName>
        <fullName evidence="4">Stress responsive protein</fullName>
    </submittedName>
</protein>
<dbReference type="EMBL" id="BJXQ01000013">
    <property type="protein sequence ID" value="GEN04126.1"/>
    <property type="molecule type" value="Genomic_DNA"/>
</dbReference>
<evidence type="ECO:0000259" key="1">
    <source>
        <dbReference type="PROSITE" id="PS51502"/>
    </source>
</evidence>
<reference evidence="4" key="2">
    <citation type="submission" date="2014-06" db="EMBL/GenBank/DDBJ databases">
        <authorList>
            <person name="Ju J."/>
            <person name="Zhang J."/>
        </authorList>
    </citation>
    <scope>NUCLEOTIDE SEQUENCE [LARGE SCALE GENOMIC DNA]</scope>
    <source>
        <strain evidence="4">DmL_051</strain>
    </source>
</reference>
<dbReference type="EMBL" id="JOPA01000019">
    <property type="protein sequence ID" value="OUI93984.1"/>
    <property type="molecule type" value="Genomic_DNA"/>
</dbReference>
<evidence type="ECO:0000313" key="2">
    <source>
        <dbReference type="EMBL" id="GAN63177.1"/>
    </source>
</evidence>
<reference evidence="3 7" key="4">
    <citation type="submission" date="2019-07" db="EMBL/GenBank/DDBJ databases">
        <title>Whole genome shotgun sequence of Acetobacter indonesiensis NBRC 16471.</title>
        <authorList>
            <person name="Hosoyama A."/>
            <person name="Uohara A."/>
            <person name="Ohji S."/>
            <person name="Ichikawa N."/>
        </authorList>
    </citation>
    <scope>NUCLEOTIDE SEQUENCE [LARGE SCALE GENOMIC DNA]</scope>
    <source>
        <strain evidence="3 7">NBRC 16471</strain>
    </source>
</reference>
<sequence length="173" mass="18852">MLRCSVWLALALSVVATGQGEVCASPIVPLDSAAQTAHKLQEAVGEARFTAPDYRPGTVRHMVMFQFKPTTTVAERREVTQRFKALLSLSRRPDGTPVISTLETGPQNSGENADFGLEYGYLATFKSEGDRNFYVGRPIVQGVGHFDPAHDAFKAFAGPYLAKVVVFDFTVTP</sequence>
<name>A0A252AUG2_9PROT</name>
<dbReference type="InterPro" id="IPR013097">
    <property type="entry name" value="Dabb"/>
</dbReference>
<reference evidence="6" key="3">
    <citation type="submission" date="2014-06" db="EMBL/GenBank/DDBJ databases">
        <authorList>
            <person name="Winans N.J."/>
            <person name="Newell P.D."/>
            <person name="Douglas A.E."/>
        </authorList>
    </citation>
    <scope>NUCLEOTIDE SEQUENCE [LARGE SCALE GENOMIC DNA]</scope>
</reference>
<dbReference type="RefSeq" id="WP_084593525.1">
    <property type="nucleotide sequence ID" value="NZ_BAMW01000022.1"/>
</dbReference>
<dbReference type="Proteomes" id="UP000194641">
    <property type="component" value="Unassembled WGS sequence"/>
</dbReference>
<evidence type="ECO:0000313" key="5">
    <source>
        <dbReference type="Proteomes" id="UP000032673"/>
    </source>
</evidence>
<evidence type="ECO:0000313" key="3">
    <source>
        <dbReference type="EMBL" id="GEN04126.1"/>
    </source>
</evidence>
<reference evidence="2 5" key="1">
    <citation type="submission" date="2012-11" db="EMBL/GenBank/DDBJ databases">
        <title>Whole genome sequence of Acetobacter indonesiensis 5H-1.</title>
        <authorList>
            <person name="Azuma Y."/>
            <person name="Higashiura N."/>
            <person name="Hirakawa H."/>
            <person name="Matsushita K."/>
        </authorList>
    </citation>
    <scope>NUCLEOTIDE SEQUENCE [LARGE SCALE GENOMIC DNA]</scope>
    <source>
        <strain evidence="2 5">5H-1</strain>
    </source>
</reference>
<gene>
    <name evidence="2" type="ORF">Abin_022_035</name>
    <name evidence="3" type="ORF">AIN02nite_21510</name>
    <name evidence="4" type="ORF">HK17_06855</name>
</gene>
<dbReference type="Gene3D" id="3.30.70.100">
    <property type="match status" value="1"/>
</dbReference>
<proteinExistence type="predicted"/>
<accession>A0A252AUG2</accession>
<dbReference type="Proteomes" id="UP000321104">
    <property type="component" value="Unassembled WGS sequence"/>
</dbReference>
<feature type="domain" description="Stress-response A/B barrel" evidence="1">
    <location>
        <begin position="59"/>
        <end position="169"/>
    </location>
</feature>
<dbReference type="SMART" id="SM00886">
    <property type="entry name" value="Dabb"/>
    <property type="match status" value="1"/>
</dbReference>
<dbReference type="PROSITE" id="PS51502">
    <property type="entry name" value="S_R_A_B_BARREL"/>
    <property type="match status" value="1"/>
</dbReference>
<dbReference type="Proteomes" id="UP000032673">
    <property type="component" value="Unassembled WGS sequence"/>
</dbReference>
<keyword evidence="5" id="KW-1185">Reference proteome</keyword>
<dbReference type="EMBL" id="BAMW01000022">
    <property type="protein sequence ID" value="GAN63177.1"/>
    <property type="molecule type" value="Genomic_DNA"/>
</dbReference>
<evidence type="ECO:0000313" key="6">
    <source>
        <dbReference type="Proteomes" id="UP000194641"/>
    </source>
</evidence>
<dbReference type="InterPro" id="IPR011008">
    <property type="entry name" value="Dimeric_a/b-barrel"/>
</dbReference>
<comment type="caution">
    <text evidence="4">The sequence shown here is derived from an EMBL/GenBank/DDBJ whole genome shotgun (WGS) entry which is preliminary data.</text>
</comment>
<dbReference type="SUPFAM" id="SSF54909">
    <property type="entry name" value="Dimeric alpha+beta barrel"/>
    <property type="match status" value="1"/>
</dbReference>
<organism evidence="4 6">
    <name type="scientific">Acetobacter indonesiensis</name>
    <dbReference type="NCBI Taxonomy" id="104101"/>
    <lineage>
        <taxon>Bacteria</taxon>
        <taxon>Pseudomonadati</taxon>
        <taxon>Pseudomonadota</taxon>
        <taxon>Alphaproteobacteria</taxon>
        <taxon>Acetobacterales</taxon>
        <taxon>Acetobacteraceae</taxon>
        <taxon>Acetobacter</taxon>
    </lineage>
</organism>